<dbReference type="AlphaFoldDB" id="A0AAV5ABZ5"/>
<feature type="domain" description="OTU" evidence="2">
    <location>
        <begin position="122"/>
        <end position="276"/>
    </location>
</feature>
<accession>A0AAV5ABZ5</accession>
<dbReference type="GO" id="GO:0004843">
    <property type="term" value="F:cysteine-type deubiquitinase activity"/>
    <property type="evidence" value="ECO:0007669"/>
    <property type="project" value="TreeGrafter"/>
</dbReference>
<gene>
    <name evidence="3" type="ORF">Clacol_006407</name>
</gene>
<dbReference type="Pfam" id="PF02338">
    <property type="entry name" value="OTU"/>
    <property type="match status" value="1"/>
</dbReference>
<sequence length="276" mass="30802">MGKRNKKKTIPNDFSDRPPTLPVDDDDDTLVDDLLAELESRDAPLNQSPNGDTEDKDVITPQVEETKTKKDSKARFRAREMRRVANRLASLPTSDETNSQKIIEETAAEEKTIRTICDQQGLRIHEINPDGHCLFAAVADQLNLLSILPPAGATYETTRKTAADYIHSHPDDFLPFLVSLTDVNSDEPMTLEELDKYCDMIRSTATWGGEPEITALSRAYNIPIHVIQGEKPSLVVHSPGNSDTNSPGSAVRISYHRRMYGLGEVSLRLEYKSQVD</sequence>
<evidence type="ECO:0000313" key="4">
    <source>
        <dbReference type="Proteomes" id="UP001050691"/>
    </source>
</evidence>
<evidence type="ECO:0000313" key="3">
    <source>
        <dbReference type="EMBL" id="GJJ12166.1"/>
    </source>
</evidence>
<keyword evidence="4" id="KW-1185">Reference proteome</keyword>
<dbReference type="EMBL" id="BPWL01000007">
    <property type="protein sequence ID" value="GJJ12166.1"/>
    <property type="molecule type" value="Genomic_DNA"/>
</dbReference>
<dbReference type="PROSITE" id="PS50802">
    <property type="entry name" value="OTU"/>
    <property type="match status" value="1"/>
</dbReference>
<name>A0AAV5ABZ5_9AGAM</name>
<dbReference type="PANTHER" id="PTHR12419">
    <property type="entry name" value="OTU DOMAIN CONTAINING PROTEIN"/>
    <property type="match status" value="1"/>
</dbReference>
<dbReference type="Gene3D" id="3.90.70.80">
    <property type="match status" value="1"/>
</dbReference>
<comment type="caution">
    <text evidence="3">The sequence shown here is derived from an EMBL/GenBank/DDBJ whole genome shotgun (WGS) entry which is preliminary data.</text>
</comment>
<evidence type="ECO:0000259" key="2">
    <source>
        <dbReference type="PROSITE" id="PS50802"/>
    </source>
</evidence>
<dbReference type="InterPro" id="IPR003323">
    <property type="entry name" value="OTU_dom"/>
</dbReference>
<dbReference type="InterPro" id="IPR038765">
    <property type="entry name" value="Papain-like_cys_pep_sf"/>
</dbReference>
<protein>
    <recommendedName>
        <fullName evidence="2">OTU domain-containing protein</fullName>
    </recommendedName>
</protein>
<feature type="compositionally biased region" description="Basic and acidic residues" evidence="1">
    <location>
        <begin position="64"/>
        <end position="73"/>
    </location>
</feature>
<feature type="region of interest" description="Disordered" evidence="1">
    <location>
        <begin position="1"/>
        <end position="73"/>
    </location>
</feature>
<dbReference type="PANTHER" id="PTHR12419:SF10">
    <property type="entry name" value="DEUBIQUITINASE OTUD6B"/>
    <property type="match status" value="1"/>
</dbReference>
<dbReference type="Proteomes" id="UP001050691">
    <property type="component" value="Unassembled WGS sequence"/>
</dbReference>
<dbReference type="InterPro" id="IPR050704">
    <property type="entry name" value="Peptidase_C85-like"/>
</dbReference>
<evidence type="ECO:0000256" key="1">
    <source>
        <dbReference type="SAM" id="MobiDB-lite"/>
    </source>
</evidence>
<dbReference type="GO" id="GO:0016579">
    <property type="term" value="P:protein deubiquitination"/>
    <property type="evidence" value="ECO:0007669"/>
    <property type="project" value="TreeGrafter"/>
</dbReference>
<feature type="compositionally biased region" description="Acidic residues" evidence="1">
    <location>
        <begin position="23"/>
        <end position="36"/>
    </location>
</feature>
<reference evidence="3" key="1">
    <citation type="submission" date="2021-10" db="EMBL/GenBank/DDBJ databases">
        <title>De novo Genome Assembly of Clathrus columnatus (Basidiomycota, Fungi) Using Illumina and Nanopore Sequence Data.</title>
        <authorList>
            <person name="Ogiso-Tanaka E."/>
            <person name="Itagaki H."/>
            <person name="Hosoya T."/>
            <person name="Hosaka K."/>
        </authorList>
    </citation>
    <scope>NUCLEOTIDE SEQUENCE</scope>
    <source>
        <strain evidence="3">MO-923</strain>
    </source>
</reference>
<dbReference type="SUPFAM" id="SSF54001">
    <property type="entry name" value="Cysteine proteinases"/>
    <property type="match status" value="1"/>
</dbReference>
<organism evidence="3 4">
    <name type="scientific">Clathrus columnatus</name>
    <dbReference type="NCBI Taxonomy" id="1419009"/>
    <lineage>
        <taxon>Eukaryota</taxon>
        <taxon>Fungi</taxon>
        <taxon>Dikarya</taxon>
        <taxon>Basidiomycota</taxon>
        <taxon>Agaricomycotina</taxon>
        <taxon>Agaricomycetes</taxon>
        <taxon>Phallomycetidae</taxon>
        <taxon>Phallales</taxon>
        <taxon>Clathraceae</taxon>
        <taxon>Clathrus</taxon>
    </lineage>
</organism>
<proteinExistence type="predicted"/>
<dbReference type="CDD" id="cd22748">
    <property type="entry name" value="OTU_OTUD6-like"/>
    <property type="match status" value="1"/>
</dbReference>